<dbReference type="RefSeq" id="WP_254034955.1">
    <property type="nucleotide sequence ID" value="NZ_LR882951.1"/>
</dbReference>
<dbReference type="GO" id="GO:0005506">
    <property type="term" value="F:iron ion binding"/>
    <property type="evidence" value="ECO:0007669"/>
    <property type="project" value="UniProtKB-ARBA"/>
</dbReference>
<dbReference type="AlphaFoldDB" id="A0A1J1JPR8"/>
<dbReference type="Gene3D" id="2.60.120.620">
    <property type="entry name" value="q2cbj1_9rhob like domain"/>
    <property type="match status" value="1"/>
</dbReference>
<organism evidence="1">
    <name type="scientific">Planktothrix agardhii</name>
    <name type="common">Oscillatoria agardhii</name>
    <dbReference type="NCBI Taxonomy" id="1160"/>
    <lineage>
        <taxon>Bacteria</taxon>
        <taxon>Bacillati</taxon>
        <taxon>Cyanobacteriota</taxon>
        <taxon>Cyanophyceae</taxon>
        <taxon>Oscillatoriophycideae</taxon>
        <taxon>Oscillatoriales</taxon>
        <taxon>Microcoleaceae</taxon>
        <taxon>Planktothrix</taxon>
    </lineage>
</organism>
<dbReference type="PANTHER" id="PTHR20883">
    <property type="entry name" value="PHYTANOYL-COA DIOXYGENASE DOMAIN CONTAINING 1"/>
    <property type="match status" value="1"/>
</dbReference>
<evidence type="ECO:0008006" key="2">
    <source>
        <dbReference type="Google" id="ProtNLM"/>
    </source>
</evidence>
<protein>
    <recommendedName>
        <fullName evidence="2">Phytanoyl-CoA dioxygenase</fullName>
    </recommendedName>
</protein>
<dbReference type="SUPFAM" id="SSF51197">
    <property type="entry name" value="Clavaminate synthase-like"/>
    <property type="match status" value="1"/>
</dbReference>
<evidence type="ECO:0000313" key="1">
    <source>
        <dbReference type="EMBL" id="CUM62316.1"/>
    </source>
</evidence>
<dbReference type="GO" id="GO:0016706">
    <property type="term" value="F:2-oxoglutarate-dependent dioxygenase activity"/>
    <property type="evidence" value="ECO:0007669"/>
    <property type="project" value="UniProtKB-ARBA"/>
</dbReference>
<dbReference type="InterPro" id="IPR008775">
    <property type="entry name" value="Phytyl_CoA_dOase-like"/>
</dbReference>
<dbReference type="EMBL" id="LO018305">
    <property type="protein sequence ID" value="CUM62316.1"/>
    <property type="molecule type" value="Genomic_DNA"/>
</dbReference>
<dbReference type="GeneID" id="77290477"/>
<accession>A0A1J1JPR8</accession>
<reference evidence="1" key="1">
    <citation type="submission" date="2015-09" db="EMBL/GenBank/DDBJ databases">
        <authorList>
            <person name="Jackson K.R."/>
            <person name="Lunt B.L."/>
            <person name="Fisher J.N.B."/>
            <person name="Gardner A.V."/>
            <person name="Bailey M.E."/>
            <person name="Deus L.M."/>
            <person name="Earl A.S."/>
            <person name="Gibby P.D."/>
            <person name="Hartmann K.A."/>
            <person name="Liu J.E."/>
            <person name="Manci A.M."/>
            <person name="Nielsen D.A."/>
            <person name="Solomon M.B."/>
            <person name="Breakwell D.P."/>
            <person name="Burnett S.H."/>
            <person name="Grose J.H."/>
        </authorList>
    </citation>
    <scope>NUCLEOTIDE SEQUENCE</scope>
    <source>
        <strain evidence="1">7805</strain>
    </source>
</reference>
<gene>
    <name evidence="1" type="ORF">PLAM_mp0021</name>
</gene>
<dbReference type="PANTHER" id="PTHR20883:SF48">
    <property type="entry name" value="ECTOINE DIOXYGENASE"/>
    <property type="match status" value="1"/>
</dbReference>
<sequence>MNNTKTALPKKLDEPISIRPLTKDELNFYRENGYVIVRQLFDPEEMELVRAVCQSDPKLKEVFKPVIDNDGKTWGASVWAGLNDSLVSIVTQTARMVSAAEAITGKSCYFMYSKIVQKAAYDDAIVYWHQGFPGWYYDGCPFPDLFASFSIAVNRNTKDNGCVQVIEKSHLLGRIDHISEGNSDKVRCDPKQINRALEHLKVVDCEMETGDVLFFHGNTIHGSLENKTGDVRILMHGHYNALINRPSEDKPDSHRCVPMKKLPDSAIKDGLYTSGFESDSQNWNWYNNVPEDYVKEPQH</sequence>
<name>A0A1J1JPR8_PLAAG</name>
<dbReference type="Pfam" id="PF05721">
    <property type="entry name" value="PhyH"/>
    <property type="match status" value="1"/>
</dbReference>
<proteinExistence type="predicted"/>